<dbReference type="AlphaFoldDB" id="A0A0D3BVJ4"/>
<proteinExistence type="inferred from homology"/>
<dbReference type="PANTHER" id="PTHR10353">
    <property type="entry name" value="GLYCOSYL HYDROLASE"/>
    <property type="match status" value="1"/>
</dbReference>
<protein>
    <recommendedName>
        <fullName evidence="4">thioglucosidase</fullName>
        <ecNumber evidence="4">3.2.1.147</ecNumber>
    </recommendedName>
    <alternativeName>
        <fullName evidence="6">Sinigrinase</fullName>
    </alternativeName>
    <alternativeName>
        <fullName evidence="7">Thioglucosidase</fullName>
    </alternativeName>
</protein>
<dbReference type="Gramene" id="Bo4g088270.1">
    <property type="protein sequence ID" value="Bo4g088270.1"/>
    <property type="gene ID" value="Bo4g088270"/>
</dbReference>
<dbReference type="GO" id="GO:0008422">
    <property type="term" value="F:beta-glucosidase activity"/>
    <property type="evidence" value="ECO:0007669"/>
    <property type="project" value="TreeGrafter"/>
</dbReference>
<evidence type="ECO:0000313" key="12">
    <source>
        <dbReference type="Proteomes" id="UP000032141"/>
    </source>
</evidence>
<evidence type="ECO:0000256" key="1">
    <source>
        <dbReference type="ARBA" id="ARBA00003014"/>
    </source>
</evidence>
<evidence type="ECO:0000256" key="3">
    <source>
        <dbReference type="ARBA" id="ARBA00010838"/>
    </source>
</evidence>
<evidence type="ECO:0000256" key="2">
    <source>
        <dbReference type="ARBA" id="ARBA00004116"/>
    </source>
</evidence>
<dbReference type="EC" id="3.2.1.147" evidence="4"/>
<feature type="compositionally biased region" description="Basic residues" evidence="10">
    <location>
        <begin position="116"/>
        <end position="125"/>
    </location>
</feature>
<feature type="region of interest" description="Disordered" evidence="10">
    <location>
        <begin position="90"/>
        <end position="125"/>
    </location>
</feature>
<evidence type="ECO:0000256" key="4">
    <source>
        <dbReference type="ARBA" id="ARBA00012250"/>
    </source>
</evidence>
<dbReference type="InterPro" id="IPR001360">
    <property type="entry name" value="Glyco_hydro_1"/>
</dbReference>
<dbReference type="GO" id="GO:0005975">
    <property type="term" value="P:carbohydrate metabolic process"/>
    <property type="evidence" value="ECO:0007669"/>
    <property type="project" value="InterPro"/>
</dbReference>
<dbReference type="STRING" id="109376.A0A0D3BVJ4"/>
<organism evidence="11 12">
    <name type="scientific">Brassica oleracea var. oleracea</name>
    <dbReference type="NCBI Taxonomy" id="109376"/>
    <lineage>
        <taxon>Eukaryota</taxon>
        <taxon>Viridiplantae</taxon>
        <taxon>Streptophyta</taxon>
        <taxon>Embryophyta</taxon>
        <taxon>Tracheophyta</taxon>
        <taxon>Spermatophyta</taxon>
        <taxon>Magnoliopsida</taxon>
        <taxon>eudicotyledons</taxon>
        <taxon>Gunneridae</taxon>
        <taxon>Pentapetalae</taxon>
        <taxon>rosids</taxon>
        <taxon>malvids</taxon>
        <taxon>Brassicales</taxon>
        <taxon>Brassicaceae</taxon>
        <taxon>Brassiceae</taxon>
        <taxon>Brassica</taxon>
    </lineage>
</organism>
<evidence type="ECO:0000256" key="6">
    <source>
        <dbReference type="ARBA" id="ARBA00032643"/>
    </source>
</evidence>
<reference evidence="11" key="2">
    <citation type="submission" date="2015-03" db="UniProtKB">
        <authorList>
            <consortium name="EnsemblPlants"/>
        </authorList>
    </citation>
    <scope>IDENTIFICATION</scope>
</reference>
<comment type="function">
    <text evidence="1">Degradation of glucosinolates (glucose residue linked by a thioglucoside bound to an amino acid derivative) to glucose, sulfate and any of the products: thiocyanates, isothiocyanates, nitriles, epithionitriles or oxazolidine-2-thiones.</text>
</comment>
<feature type="compositionally biased region" description="Basic and acidic residues" evidence="10">
    <location>
        <begin position="90"/>
        <end position="106"/>
    </location>
</feature>
<dbReference type="EnsemblPlants" id="Bo4g088270.1">
    <property type="protein sequence ID" value="Bo4g088270.1"/>
    <property type="gene ID" value="Bo4g088270"/>
</dbReference>
<evidence type="ECO:0000256" key="9">
    <source>
        <dbReference type="RuleBase" id="RU003690"/>
    </source>
</evidence>
<accession>A0A0D3BVJ4</accession>
<evidence type="ECO:0000256" key="5">
    <source>
        <dbReference type="ARBA" id="ARBA00022554"/>
    </source>
</evidence>
<dbReference type="SUPFAM" id="SSF51445">
    <property type="entry name" value="(Trans)glycosidases"/>
    <property type="match status" value="1"/>
</dbReference>
<dbReference type="PANTHER" id="PTHR10353:SF213">
    <property type="entry name" value="BETA-GLUCOSIDASE 45-RELATED"/>
    <property type="match status" value="1"/>
</dbReference>
<dbReference type="eggNOG" id="KOG0626">
    <property type="taxonomic scope" value="Eukaryota"/>
</dbReference>
<evidence type="ECO:0000256" key="7">
    <source>
        <dbReference type="ARBA" id="ARBA00032797"/>
    </source>
</evidence>
<reference evidence="11 12" key="1">
    <citation type="journal article" date="2014" name="Genome Biol.">
        <title>Transcriptome and methylome profiling reveals relics of genome dominance in the mesopolyploid Brassica oleracea.</title>
        <authorList>
            <person name="Parkin I.A."/>
            <person name="Koh C."/>
            <person name="Tang H."/>
            <person name="Robinson S.J."/>
            <person name="Kagale S."/>
            <person name="Clarke W.E."/>
            <person name="Town C.D."/>
            <person name="Nixon J."/>
            <person name="Krishnakumar V."/>
            <person name="Bidwell S.L."/>
            <person name="Denoeud F."/>
            <person name="Belcram H."/>
            <person name="Links M.G."/>
            <person name="Just J."/>
            <person name="Clarke C."/>
            <person name="Bender T."/>
            <person name="Huebert T."/>
            <person name="Mason A.S."/>
            <person name="Pires J.C."/>
            <person name="Barker G."/>
            <person name="Moore J."/>
            <person name="Walley P.G."/>
            <person name="Manoli S."/>
            <person name="Batley J."/>
            <person name="Edwards D."/>
            <person name="Nelson M.N."/>
            <person name="Wang X."/>
            <person name="Paterson A.H."/>
            <person name="King G."/>
            <person name="Bancroft I."/>
            <person name="Chalhoub B."/>
            <person name="Sharpe A.G."/>
        </authorList>
    </citation>
    <scope>NUCLEOTIDE SEQUENCE</scope>
    <source>
        <strain evidence="11 12">cv. TO1000</strain>
    </source>
</reference>
<dbReference type="GO" id="GO:0019137">
    <property type="term" value="F:thioglucosidase activity"/>
    <property type="evidence" value="ECO:0007669"/>
    <property type="project" value="UniProtKB-EC"/>
</dbReference>
<evidence type="ECO:0000313" key="11">
    <source>
        <dbReference type="EnsemblPlants" id="Bo4g088270.1"/>
    </source>
</evidence>
<sequence length="125" mass="14834">MPMWIGIKPFVTLNHMDYPEEFENLFQGWLSPEMQKEFVYLADLCFKHFGNRPGEFRNRAFHSRADVILASNGTEEMDQLEPELKEFEERTKELLEPEETNDKDLEVPIGPMTRSKQARYRQALH</sequence>
<evidence type="ECO:0000256" key="10">
    <source>
        <dbReference type="SAM" id="MobiDB-lite"/>
    </source>
</evidence>
<comment type="catalytic activity">
    <reaction evidence="8">
        <text>a thioglucoside + H2O = a sugar + a thiol.</text>
        <dbReference type="EC" id="3.2.1.147"/>
    </reaction>
</comment>
<evidence type="ECO:0000256" key="8">
    <source>
        <dbReference type="ARBA" id="ARBA00034026"/>
    </source>
</evidence>
<dbReference type="Pfam" id="PF00232">
    <property type="entry name" value="Glyco_hydro_1"/>
    <property type="match status" value="1"/>
</dbReference>
<dbReference type="GO" id="GO:0005773">
    <property type="term" value="C:vacuole"/>
    <property type="evidence" value="ECO:0007669"/>
    <property type="project" value="UniProtKB-SubCell"/>
</dbReference>
<name>A0A0D3BVJ4_BRAOL</name>
<comment type="similarity">
    <text evidence="3 9">Belongs to the glycosyl hydrolase 1 family.</text>
</comment>
<dbReference type="Gene3D" id="3.20.20.80">
    <property type="entry name" value="Glycosidases"/>
    <property type="match status" value="1"/>
</dbReference>
<dbReference type="InterPro" id="IPR017853">
    <property type="entry name" value="GH"/>
</dbReference>
<dbReference type="Proteomes" id="UP000032141">
    <property type="component" value="Chromosome C4"/>
</dbReference>
<comment type="subcellular location">
    <subcellularLocation>
        <location evidence="2">Vacuole</location>
    </subcellularLocation>
</comment>
<keyword evidence="5" id="KW-0926">Vacuole</keyword>
<keyword evidence="12" id="KW-1185">Reference proteome</keyword>
<dbReference type="HOGENOM" id="CLU_1995790_0_0_1"/>